<dbReference type="InterPro" id="IPR055348">
    <property type="entry name" value="DctQ"/>
</dbReference>
<keyword evidence="4" id="KW-0997">Cell inner membrane</keyword>
<evidence type="ECO:0000313" key="11">
    <source>
        <dbReference type="EMBL" id="MDE5414524.1"/>
    </source>
</evidence>
<dbReference type="PANTHER" id="PTHR35011">
    <property type="entry name" value="2,3-DIKETO-L-GULONATE TRAP TRANSPORTER SMALL PERMEASE PROTEIN YIAM"/>
    <property type="match status" value="1"/>
</dbReference>
<comment type="caution">
    <text evidence="11">The sequence shown here is derived from an EMBL/GenBank/DDBJ whole genome shotgun (WGS) entry which is preliminary data.</text>
</comment>
<comment type="subcellular location">
    <subcellularLocation>
        <location evidence="1">Cell inner membrane</location>
        <topology evidence="1">Multi-pass membrane protein</topology>
    </subcellularLocation>
</comment>
<proteinExistence type="inferred from homology"/>
<dbReference type="Proteomes" id="UP001148125">
    <property type="component" value="Unassembled WGS sequence"/>
</dbReference>
<dbReference type="InterPro" id="IPR007387">
    <property type="entry name" value="TRAP_DctQ"/>
</dbReference>
<feature type="transmembrane region" description="Helical" evidence="9">
    <location>
        <begin position="93"/>
        <end position="112"/>
    </location>
</feature>
<keyword evidence="12" id="KW-1185">Reference proteome</keyword>
<keyword evidence="2" id="KW-0813">Transport</keyword>
<keyword evidence="7 9" id="KW-0472">Membrane</keyword>
<evidence type="ECO:0000256" key="2">
    <source>
        <dbReference type="ARBA" id="ARBA00022448"/>
    </source>
</evidence>
<name>A0ABT5VJU6_9BACI</name>
<evidence type="ECO:0000259" key="10">
    <source>
        <dbReference type="Pfam" id="PF04290"/>
    </source>
</evidence>
<organism evidence="11 12">
    <name type="scientific">Alkalihalobacterium chitinilyticum</name>
    <dbReference type="NCBI Taxonomy" id="2980103"/>
    <lineage>
        <taxon>Bacteria</taxon>
        <taxon>Bacillati</taxon>
        <taxon>Bacillota</taxon>
        <taxon>Bacilli</taxon>
        <taxon>Bacillales</taxon>
        <taxon>Bacillaceae</taxon>
        <taxon>Alkalihalobacterium</taxon>
    </lineage>
</organism>
<evidence type="ECO:0000256" key="8">
    <source>
        <dbReference type="ARBA" id="ARBA00038436"/>
    </source>
</evidence>
<gene>
    <name evidence="11" type="ORF">N7Z68_14180</name>
</gene>
<feature type="transmembrane region" description="Helical" evidence="9">
    <location>
        <begin position="20"/>
        <end position="44"/>
    </location>
</feature>
<dbReference type="Pfam" id="PF04290">
    <property type="entry name" value="DctQ"/>
    <property type="match status" value="1"/>
</dbReference>
<accession>A0ABT5VJU6</accession>
<evidence type="ECO:0000256" key="3">
    <source>
        <dbReference type="ARBA" id="ARBA00022475"/>
    </source>
</evidence>
<feature type="transmembrane region" description="Helical" evidence="9">
    <location>
        <begin position="50"/>
        <end position="72"/>
    </location>
</feature>
<evidence type="ECO:0000256" key="1">
    <source>
        <dbReference type="ARBA" id="ARBA00004429"/>
    </source>
</evidence>
<keyword evidence="6 9" id="KW-1133">Transmembrane helix</keyword>
<sequence>MKKTVIQIMKMITKLNKSMIWVVGVLVFFASIFLFVDVLLRYFFNSATAWAFDLAVTSTGFIGFMLGGYALAIGQHVRVDLFYEKFSLRVRSLIDLISALFLFLMAGALFWLGMDYVIHYYTIGAVTTGGVPMPLWVKWLMVPLGGLLIGLQGLVKLTNDIYIIVTGEELYNSEEGV</sequence>
<protein>
    <submittedName>
        <fullName evidence="11">TRAP transporter small permease subunit</fullName>
    </submittedName>
</protein>
<reference evidence="11" key="1">
    <citation type="submission" date="2024-05" db="EMBL/GenBank/DDBJ databases">
        <title>Alkalihalobacillus sp. strain MEB203 novel alkaliphilic bacterium from Lonar Lake, India.</title>
        <authorList>
            <person name="Joshi A."/>
            <person name="Thite S."/>
            <person name="Mengade P."/>
        </authorList>
    </citation>
    <scope>NUCLEOTIDE SEQUENCE</scope>
    <source>
        <strain evidence="11">MEB 203</strain>
    </source>
</reference>
<dbReference type="PANTHER" id="PTHR35011:SF4">
    <property type="entry name" value="SLL1102 PROTEIN"/>
    <property type="match status" value="1"/>
</dbReference>
<keyword evidence="5 9" id="KW-0812">Transmembrane</keyword>
<evidence type="ECO:0000256" key="6">
    <source>
        <dbReference type="ARBA" id="ARBA00022989"/>
    </source>
</evidence>
<evidence type="ECO:0000256" key="9">
    <source>
        <dbReference type="SAM" id="Phobius"/>
    </source>
</evidence>
<evidence type="ECO:0000256" key="5">
    <source>
        <dbReference type="ARBA" id="ARBA00022692"/>
    </source>
</evidence>
<comment type="similarity">
    <text evidence="8">Belongs to the TRAP transporter small permease family.</text>
</comment>
<keyword evidence="3" id="KW-1003">Cell membrane</keyword>
<evidence type="ECO:0000256" key="4">
    <source>
        <dbReference type="ARBA" id="ARBA00022519"/>
    </source>
</evidence>
<evidence type="ECO:0000313" key="12">
    <source>
        <dbReference type="Proteomes" id="UP001148125"/>
    </source>
</evidence>
<dbReference type="RefSeq" id="WP_275119137.1">
    <property type="nucleotide sequence ID" value="NZ_JAOTPO010000009.1"/>
</dbReference>
<dbReference type="EMBL" id="JAOTPO010000009">
    <property type="protein sequence ID" value="MDE5414524.1"/>
    <property type="molecule type" value="Genomic_DNA"/>
</dbReference>
<feature type="domain" description="Tripartite ATP-independent periplasmic transporters DctQ component" evidence="10">
    <location>
        <begin position="32"/>
        <end position="160"/>
    </location>
</feature>
<evidence type="ECO:0000256" key="7">
    <source>
        <dbReference type="ARBA" id="ARBA00023136"/>
    </source>
</evidence>